<keyword evidence="2" id="KW-1185">Reference proteome</keyword>
<gene>
    <name evidence="1" type="ORF">I4F81_003673</name>
</gene>
<organism evidence="1 2">
    <name type="scientific">Pyropia yezoensis</name>
    <name type="common">Susabi-nori</name>
    <name type="synonym">Porphyra yezoensis</name>
    <dbReference type="NCBI Taxonomy" id="2788"/>
    <lineage>
        <taxon>Eukaryota</taxon>
        <taxon>Rhodophyta</taxon>
        <taxon>Bangiophyceae</taxon>
        <taxon>Bangiales</taxon>
        <taxon>Bangiaceae</taxon>
        <taxon>Pyropia</taxon>
    </lineage>
</organism>
<dbReference type="Proteomes" id="UP000798662">
    <property type="component" value="Chromosome 1"/>
</dbReference>
<sequence length="776" mass="83375">MPGLCGPVIGIDLGTTFSVAAKWNPTTGQAIIIRDSVGRATIPSVVSFTDEEMLVGTKATSKMSSKGVDTVTCVKRLMGLPWDHPHVQREVANSRCKIVAEVDGDGKRSPVVEVTFKKEVRRFRPEQISAFILSHVLKVAQDKIGDPVVGVAVTVPAHFSVEQREATRKAVMMAVPPVVFIGFLNEPTAAAIAHGYMEWAGVDKNTIMPAKVAGVVDFGGGTFDVTMLKVGVSLGDDGTRDPYVAAISTEGDPYLGGEDVDRILADKVKDQIRKELKDVPITARRAARVLAACTAAKAVLSDSVSADISVPTVVDADDNDFAMTIRRTEMNDWCRAPVYDRAVAVVKKAVRAAQAKHRDRRNDGLCRDTGGNLVIHEFILVGGSSRIPGFQAVLTEAFPDVKLSVRLDADEAVAAGAAAHAWELSRDHDTGPVSRLTLMDVTSSRLGVEVNTGEIVTVVEKNQNLPASSTRVFNGYNRKTSVRFSVYEGDAEWVSDTKHARLLGEFLFVLTPKEPGVVPKAEVTFKMNTSGELSVLVRDLLDSGPATHQLTVSDTIRKIDERKLLQLMAENRAIEDGVRARARWMMAKESLLGAVDRIRLASVQNVVVSARLSVATRAEINRLLEDSVSYAAAARMDSVHISDFTSRKIDLVAKVGRVMSDKGERVVSPSTECMDETTDDAGAGAEQAARREPPEAEPPDGGGGAGGRAKQAARREPPEAEDEGSDRPSKRARHSGDQPSRNPGSSNSSVPATESEHDDSSGGARSSSDGEEEDKD</sequence>
<proteinExistence type="predicted"/>
<comment type="caution">
    <text evidence="1">The sequence shown here is derived from an EMBL/GenBank/DDBJ whole genome shotgun (WGS) entry which is preliminary data.</text>
</comment>
<evidence type="ECO:0000313" key="2">
    <source>
        <dbReference type="Proteomes" id="UP000798662"/>
    </source>
</evidence>
<reference evidence="1" key="1">
    <citation type="submission" date="2019-11" db="EMBL/GenBank/DDBJ databases">
        <title>Nori genome reveals adaptations in red seaweeds to the harsh intertidal environment.</title>
        <authorList>
            <person name="Wang D."/>
            <person name="Mao Y."/>
        </authorList>
    </citation>
    <scope>NUCLEOTIDE SEQUENCE</scope>
    <source>
        <tissue evidence="1">Gametophyte</tissue>
    </source>
</reference>
<evidence type="ECO:0000313" key="1">
    <source>
        <dbReference type="EMBL" id="KAK1861089.1"/>
    </source>
</evidence>
<name>A0ACC3BT06_PYRYE</name>
<protein>
    <submittedName>
        <fullName evidence="1">Uncharacterized protein</fullName>
    </submittedName>
</protein>
<dbReference type="EMBL" id="CM020618">
    <property type="protein sequence ID" value="KAK1861089.1"/>
    <property type="molecule type" value="Genomic_DNA"/>
</dbReference>
<accession>A0ACC3BT06</accession>